<feature type="domain" description="Aminoglycoside phosphotransferase" evidence="1">
    <location>
        <begin position="328"/>
        <end position="386"/>
    </location>
</feature>
<comment type="caution">
    <text evidence="2">The sequence shown here is derived from an EMBL/GenBank/DDBJ whole genome shotgun (WGS) entry which is preliminary data.</text>
</comment>
<keyword evidence="3" id="KW-1185">Reference proteome</keyword>
<proteinExistence type="predicted"/>
<name>A0AAJ0GCK1_9PEZI</name>
<dbReference type="InterPro" id="IPR051678">
    <property type="entry name" value="AGP_Transferase"/>
</dbReference>
<dbReference type="InterPro" id="IPR002575">
    <property type="entry name" value="Aminoglycoside_PTrfase"/>
</dbReference>
<dbReference type="PANTHER" id="PTHR21310">
    <property type="entry name" value="AMINOGLYCOSIDE PHOSPHOTRANSFERASE-RELATED-RELATED"/>
    <property type="match status" value="1"/>
</dbReference>
<dbReference type="PANTHER" id="PTHR21310:SF13">
    <property type="entry name" value="AMINOGLYCOSIDE PHOSPHOTRANSFERASE DOMAIN-CONTAINING PROTEIN"/>
    <property type="match status" value="1"/>
</dbReference>
<reference evidence="2" key="1">
    <citation type="submission" date="2023-04" db="EMBL/GenBank/DDBJ databases">
        <title>Black Yeasts Isolated from many extreme environments.</title>
        <authorList>
            <person name="Coleine C."/>
            <person name="Stajich J.E."/>
            <person name="Selbmann L."/>
        </authorList>
    </citation>
    <scope>NUCLEOTIDE SEQUENCE</scope>
    <source>
        <strain evidence="2">CCFEE 5312</strain>
    </source>
</reference>
<dbReference type="AlphaFoldDB" id="A0AAJ0GCK1"/>
<protein>
    <recommendedName>
        <fullName evidence="1">Aminoglycoside phosphotransferase domain-containing protein</fullName>
    </recommendedName>
</protein>
<dbReference type="Pfam" id="PF01636">
    <property type="entry name" value="APH"/>
    <property type="match status" value="2"/>
</dbReference>
<dbReference type="SUPFAM" id="SSF56112">
    <property type="entry name" value="Protein kinase-like (PK-like)"/>
    <property type="match status" value="1"/>
</dbReference>
<evidence type="ECO:0000313" key="3">
    <source>
        <dbReference type="Proteomes" id="UP001271007"/>
    </source>
</evidence>
<dbReference type="Gene3D" id="3.90.1200.10">
    <property type="match status" value="1"/>
</dbReference>
<dbReference type="Proteomes" id="UP001271007">
    <property type="component" value="Unassembled WGS sequence"/>
</dbReference>
<dbReference type="EMBL" id="JAWDJX010000014">
    <property type="protein sequence ID" value="KAK3053875.1"/>
    <property type="molecule type" value="Genomic_DNA"/>
</dbReference>
<feature type="domain" description="Aminoglycoside phosphotransferase" evidence="1">
    <location>
        <begin position="88"/>
        <end position="201"/>
    </location>
</feature>
<dbReference type="InterPro" id="IPR011009">
    <property type="entry name" value="Kinase-like_dom_sf"/>
</dbReference>
<accession>A0AAJ0GCK1</accession>
<evidence type="ECO:0000259" key="1">
    <source>
        <dbReference type="Pfam" id="PF01636"/>
    </source>
</evidence>
<organism evidence="2 3">
    <name type="scientific">Extremus antarcticus</name>
    <dbReference type="NCBI Taxonomy" id="702011"/>
    <lineage>
        <taxon>Eukaryota</taxon>
        <taxon>Fungi</taxon>
        <taxon>Dikarya</taxon>
        <taxon>Ascomycota</taxon>
        <taxon>Pezizomycotina</taxon>
        <taxon>Dothideomycetes</taxon>
        <taxon>Dothideomycetidae</taxon>
        <taxon>Mycosphaerellales</taxon>
        <taxon>Extremaceae</taxon>
        <taxon>Extremus</taxon>
    </lineage>
</organism>
<evidence type="ECO:0000313" key="2">
    <source>
        <dbReference type="EMBL" id="KAK3053875.1"/>
    </source>
</evidence>
<gene>
    <name evidence="2" type="ORF">LTR09_005155</name>
</gene>
<sequence length="502" mass="56794">MCSQLPAFGIIVVVGPSASMSGAITDTIRQIGLKWEEQWPVLVPVWTIKPNPMIIAELAAHYLTCKAEGKGVKITFLTGGSFNKIYDVHVEEDDIPRYIFRVSLPVDPFYKTESEVATLEYAKVHTLVPVPGVVAFDSSTENALGFEWILMEKVPGIRLQDAWPSMSQESKEALTTEVAGMMMSLQLSSFDSIGSLYSSDRAAPYSNTDGLGRKARAAEPETQMDPPYGQYVVGRLVDRNFFRAKRVFLEVKRGPYESCQDFIKASIDMEITSLEHLSDEPFRDDLTAVDNSIKESIEYPDDGDGSQVNQTINACRQLRDVVAHTFGDGASHRQEAVDKTLGVDLSQTNVRFVLAHTDLSARNILVDPKTHEITGVVDWEFSATQPLWRAAIYPRFLQSRACELEDLEDCDKTTLRERTEFYELTQLRKLYNRTFLEAGFCTPESLNRDRATRQKRKFLGLVNDVEHFGASSLEYFMRNADEEYWVTHERWDSGLFVADWPE</sequence>